<gene>
    <name evidence="1" type="ORF">FHX81_4601</name>
</gene>
<evidence type="ECO:0000313" key="1">
    <source>
        <dbReference type="EMBL" id="TQM82203.1"/>
    </source>
</evidence>
<dbReference type="PROSITE" id="PS51257">
    <property type="entry name" value="PROKAR_LIPOPROTEIN"/>
    <property type="match status" value="1"/>
</dbReference>
<protein>
    <submittedName>
        <fullName evidence="1">Uncharacterized protein</fullName>
    </submittedName>
</protein>
<keyword evidence="2" id="KW-1185">Reference proteome</keyword>
<accession>A0A543JH82</accession>
<evidence type="ECO:0000313" key="2">
    <source>
        <dbReference type="Proteomes" id="UP000316628"/>
    </source>
</evidence>
<dbReference type="Proteomes" id="UP000316628">
    <property type="component" value="Unassembled WGS sequence"/>
</dbReference>
<dbReference type="AlphaFoldDB" id="A0A543JH82"/>
<proteinExistence type="predicted"/>
<reference evidence="1 2" key="1">
    <citation type="submission" date="2019-06" db="EMBL/GenBank/DDBJ databases">
        <title>Sequencing the genomes of 1000 actinobacteria strains.</title>
        <authorList>
            <person name="Klenk H.-P."/>
        </authorList>
    </citation>
    <scope>NUCLEOTIDE SEQUENCE [LARGE SCALE GENOMIC DNA]</scope>
    <source>
        <strain evidence="1 2">DSM 45456</strain>
    </source>
</reference>
<comment type="caution">
    <text evidence="1">The sequence shown here is derived from an EMBL/GenBank/DDBJ whole genome shotgun (WGS) entry which is preliminary data.</text>
</comment>
<organism evidence="1 2">
    <name type="scientific">Saccharothrix saharensis</name>
    <dbReference type="NCBI Taxonomy" id="571190"/>
    <lineage>
        <taxon>Bacteria</taxon>
        <taxon>Bacillati</taxon>
        <taxon>Actinomycetota</taxon>
        <taxon>Actinomycetes</taxon>
        <taxon>Pseudonocardiales</taxon>
        <taxon>Pseudonocardiaceae</taxon>
        <taxon>Saccharothrix</taxon>
    </lineage>
</organism>
<sequence length="112" mass="12192">MKALKACVAVLAVGTFLGGCGSEWTGEVDFKVVKINPPYESMGETKPSYVNLELDQDQPGGIERIDKKSADLDRFPEGIEVGDRVVCTVRQSDRGGFDQEGVQTEVGPCRLR</sequence>
<name>A0A543JH82_9PSEU</name>
<dbReference type="EMBL" id="VFPP01000001">
    <property type="protein sequence ID" value="TQM82203.1"/>
    <property type="molecule type" value="Genomic_DNA"/>
</dbReference>
<dbReference type="RefSeq" id="WP_141980060.1">
    <property type="nucleotide sequence ID" value="NZ_VFPP01000001.1"/>
</dbReference>
<dbReference type="OrthoDB" id="3688545at2"/>